<gene>
    <name evidence="2" type="ORF">GCM10011495_03590</name>
</gene>
<sequence length="63" mass="6936">MTQLFMRPFLVLGLFLSTAAVARATVPVSQVPFVPNHGQWAKPVKYAVDLPGGRLFLENSCFT</sequence>
<feature type="chain" id="PRO_5046340170" evidence="1">
    <location>
        <begin position="23"/>
        <end position="63"/>
    </location>
</feature>
<accession>A0ABQ1ZUD7</accession>
<reference evidence="3" key="1">
    <citation type="journal article" date="2019" name="Int. J. Syst. Evol. Microbiol.">
        <title>The Global Catalogue of Microorganisms (GCM) 10K type strain sequencing project: providing services to taxonomists for standard genome sequencing and annotation.</title>
        <authorList>
            <consortium name="The Broad Institute Genomics Platform"/>
            <consortium name="The Broad Institute Genome Sequencing Center for Infectious Disease"/>
            <person name="Wu L."/>
            <person name="Ma J."/>
        </authorList>
    </citation>
    <scope>NUCLEOTIDE SEQUENCE [LARGE SCALE GENOMIC DNA]</scope>
    <source>
        <strain evidence="3">CGMCC 1.14966</strain>
    </source>
</reference>
<dbReference type="EMBL" id="BMGY01000002">
    <property type="protein sequence ID" value="GGH79607.1"/>
    <property type="molecule type" value="Genomic_DNA"/>
</dbReference>
<keyword evidence="1" id="KW-0732">Signal</keyword>
<keyword evidence="3" id="KW-1185">Reference proteome</keyword>
<organism evidence="2 3">
    <name type="scientific">Hymenobacter frigidus</name>
    <dbReference type="NCBI Taxonomy" id="1524095"/>
    <lineage>
        <taxon>Bacteria</taxon>
        <taxon>Pseudomonadati</taxon>
        <taxon>Bacteroidota</taxon>
        <taxon>Cytophagia</taxon>
        <taxon>Cytophagales</taxon>
        <taxon>Hymenobacteraceae</taxon>
        <taxon>Hymenobacter</taxon>
    </lineage>
</organism>
<evidence type="ECO:0000256" key="1">
    <source>
        <dbReference type="SAM" id="SignalP"/>
    </source>
</evidence>
<name>A0ABQ1ZUD7_9BACT</name>
<protein>
    <submittedName>
        <fullName evidence="2">Uncharacterized protein</fullName>
    </submittedName>
</protein>
<comment type="caution">
    <text evidence="2">The sequence shown here is derived from an EMBL/GenBank/DDBJ whole genome shotgun (WGS) entry which is preliminary data.</text>
</comment>
<feature type="signal peptide" evidence="1">
    <location>
        <begin position="1"/>
        <end position="22"/>
    </location>
</feature>
<evidence type="ECO:0000313" key="3">
    <source>
        <dbReference type="Proteomes" id="UP000637774"/>
    </source>
</evidence>
<dbReference type="Proteomes" id="UP000637774">
    <property type="component" value="Unassembled WGS sequence"/>
</dbReference>
<evidence type="ECO:0000313" key="2">
    <source>
        <dbReference type="EMBL" id="GGH79607.1"/>
    </source>
</evidence>
<proteinExistence type="predicted"/>